<evidence type="ECO:0000256" key="2">
    <source>
        <dbReference type="ARBA" id="ARBA00023125"/>
    </source>
</evidence>
<organism evidence="5 6">
    <name type="scientific">Sphingobium indicum F2</name>
    <dbReference type="NCBI Taxonomy" id="1450518"/>
    <lineage>
        <taxon>Bacteria</taxon>
        <taxon>Pseudomonadati</taxon>
        <taxon>Pseudomonadota</taxon>
        <taxon>Alphaproteobacteria</taxon>
        <taxon>Sphingomonadales</taxon>
        <taxon>Sphingomonadaceae</taxon>
        <taxon>Sphingobium</taxon>
    </lineage>
</organism>
<dbReference type="PANTHER" id="PTHR46797:SF23">
    <property type="entry name" value="HTH-TYPE TRANSCRIPTIONAL REGULATOR SUTR"/>
    <property type="match status" value="1"/>
</dbReference>
<keyword evidence="1" id="KW-0805">Transcription regulation</keyword>
<dbReference type="InterPro" id="IPR050807">
    <property type="entry name" value="TransReg_Diox_bact_type"/>
</dbReference>
<dbReference type="Pfam" id="PF01381">
    <property type="entry name" value="HTH_3"/>
    <property type="match status" value="1"/>
</dbReference>
<dbReference type="GO" id="GO:0003700">
    <property type="term" value="F:DNA-binding transcription factor activity"/>
    <property type="evidence" value="ECO:0007669"/>
    <property type="project" value="TreeGrafter"/>
</dbReference>
<evidence type="ECO:0000313" key="6">
    <source>
        <dbReference type="Proteomes" id="UP000028135"/>
    </source>
</evidence>
<dbReference type="PROSITE" id="PS50943">
    <property type="entry name" value="HTH_CROC1"/>
    <property type="match status" value="1"/>
</dbReference>
<dbReference type="RefSeq" id="WP_025160520.1">
    <property type="nucleotide sequence ID" value="NZ_JANF02000081.1"/>
</dbReference>
<dbReference type="SMART" id="SM00530">
    <property type="entry name" value="HTH_XRE"/>
    <property type="match status" value="1"/>
</dbReference>
<dbReference type="InterPro" id="IPR001387">
    <property type="entry name" value="Cro/C1-type_HTH"/>
</dbReference>
<dbReference type="CDD" id="cd00093">
    <property type="entry name" value="HTH_XRE"/>
    <property type="match status" value="1"/>
</dbReference>
<keyword evidence="3" id="KW-0804">Transcription</keyword>
<gene>
    <name evidence="5" type="ORF">AL00_16680</name>
</gene>
<dbReference type="InterPro" id="IPR010982">
    <property type="entry name" value="Lambda_DNA-bd_dom_sf"/>
</dbReference>
<evidence type="ECO:0000313" key="5">
    <source>
        <dbReference type="EMBL" id="KER35223.1"/>
    </source>
</evidence>
<sequence>MSDPHLDILGQRIRERRRTLGMSQEELAHVAALDRSYVGRVERGEHNLTVVSLIKLCRALRCDIATLGQGLPVGQPTVLD</sequence>
<reference evidence="5 6" key="1">
    <citation type="submission" date="2014-05" db="EMBL/GenBank/DDBJ databases">
        <title>Genome Announcement of Sphingobium lucknowense F2.</title>
        <authorList>
            <person name="Lal R."/>
            <person name="Negi V."/>
            <person name="Lata P."/>
            <person name="Sangwan N."/>
            <person name="Gupta S.K."/>
            <person name="Rao D.L.N."/>
            <person name="Das S."/>
        </authorList>
    </citation>
    <scope>NUCLEOTIDE SEQUENCE [LARGE SCALE GENOMIC DNA]</scope>
    <source>
        <strain evidence="5 6">F2</strain>
    </source>
</reference>
<protein>
    <recommendedName>
        <fullName evidence="4">HTH cro/C1-type domain-containing protein</fullName>
    </recommendedName>
</protein>
<dbReference type="AlphaFoldDB" id="A0A8E0WPV6"/>
<dbReference type="GO" id="GO:0003677">
    <property type="term" value="F:DNA binding"/>
    <property type="evidence" value="ECO:0007669"/>
    <property type="project" value="UniProtKB-KW"/>
</dbReference>
<comment type="caution">
    <text evidence="5">The sequence shown here is derived from an EMBL/GenBank/DDBJ whole genome shotgun (WGS) entry which is preliminary data.</text>
</comment>
<evidence type="ECO:0000259" key="4">
    <source>
        <dbReference type="PROSITE" id="PS50943"/>
    </source>
</evidence>
<dbReference type="PANTHER" id="PTHR46797">
    <property type="entry name" value="HTH-TYPE TRANSCRIPTIONAL REGULATOR"/>
    <property type="match status" value="1"/>
</dbReference>
<dbReference type="EMBL" id="JANF02000081">
    <property type="protein sequence ID" value="KER35223.1"/>
    <property type="molecule type" value="Genomic_DNA"/>
</dbReference>
<name>A0A8E0WPV6_9SPHN</name>
<evidence type="ECO:0000256" key="3">
    <source>
        <dbReference type="ARBA" id="ARBA00023163"/>
    </source>
</evidence>
<feature type="domain" description="HTH cro/C1-type" evidence="4">
    <location>
        <begin position="13"/>
        <end position="67"/>
    </location>
</feature>
<dbReference type="Proteomes" id="UP000028135">
    <property type="component" value="Unassembled WGS sequence"/>
</dbReference>
<dbReference type="Gene3D" id="1.10.260.40">
    <property type="entry name" value="lambda repressor-like DNA-binding domains"/>
    <property type="match status" value="1"/>
</dbReference>
<keyword evidence="2" id="KW-0238">DNA-binding</keyword>
<proteinExistence type="predicted"/>
<dbReference type="GO" id="GO:0005829">
    <property type="term" value="C:cytosol"/>
    <property type="evidence" value="ECO:0007669"/>
    <property type="project" value="TreeGrafter"/>
</dbReference>
<accession>A0A8E0WPV6</accession>
<evidence type="ECO:0000256" key="1">
    <source>
        <dbReference type="ARBA" id="ARBA00023015"/>
    </source>
</evidence>
<dbReference type="SUPFAM" id="SSF47413">
    <property type="entry name" value="lambda repressor-like DNA-binding domains"/>
    <property type="match status" value="1"/>
</dbReference>